<reference evidence="2" key="1">
    <citation type="submission" date="2021-01" db="EMBL/GenBank/DDBJ databases">
        <title>Caligus Genome Assembly.</title>
        <authorList>
            <person name="Gallardo-Escarate C."/>
        </authorList>
    </citation>
    <scope>NUCLEOTIDE SEQUENCE [LARGE SCALE GENOMIC DNA]</scope>
</reference>
<sequence>LCELILRESCKVAHERSAHPLSVSPGDLENYLREPSLKILSKRRAWIFFLD</sequence>
<dbReference type="EMBL" id="CP045892">
    <property type="protein sequence ID" value="QQP53110.1"/>
    <property type="molecule type" value="Genomic_DNA"/>
</dbReference>
<feature type="non-terminal residue" evidence="1">
    <location>
        <position position="1"/>
    </location>
</feature>
<keyword evidence="2" id="KW-1185">Reference proteome</keyword>
<accession>A0A7T8KC09</accession>
<evidence type="ECO:0000313" key="2">
    <source>
        <dbReference type="Proteomes" id="UP000595437"/>
    </source>
</evidence>
<dbReference type="Proteomes" id="UP000595437">
    <property type="component" value="Chromosome 3"/>
</dbReference>
<gene>
    <name evidence="1" type="ORF">FKW44_005466</name>
</gene>
<proteinExistence type="predicted"/>
<name>A0A7T8KC09_CALRO</name>
<dbReference type="AlphaFoldDB" id="A0A7T8KC09"/>
<protein>
    <submittedName>
        <fullName evidence="1">Uncharacterized protein</fullName>
    </submittedName>
</protein>
<evidence type="ECO:0000313" key="1">
    <source>
        <dbReference type="EMBL" id="QQP53110.1"/>
    </source>
</evidence>
<organism evidence="1 2">
    <name type="scientific">Caligus rogercresseyi</name>
    <name type="common">Sea louse</name>
    <dbReference type="NCBI Taxonomy" id="217165"/>
    <lineage>
        <taxon>Eukaryota</taxon>
        <taxon>Metazoa</taxon>
        <taxon>Ecdysozoa</taxon>
        <taxon>Arthropoda</taxon>
        <taxon>Crustacea</taxon>
        <taxon>Multicrustacea</taxon>
        <taxon>Hexanauplia</taxon>
        <taxon>Copepoda</taxon>
        <taxon>Siphonostomatoida</taxon>
        <taxon>Caligidae</taxon>
        <taxon>Caligus</taxon>
    </lineage>
</organism>